<dbReference type="GO" id="GO:0000455">
    <property type="term" value="P:enzyme-directed rRNA pseudouridine synthesis"/>
    <property type="evidence" value="ECO:0007669"/>
    <property type="project" value="UniProtKB-ARBA"/>
</dbReference>
<name>A0A345PFS3_9BACI</name>
<proteinExistence type="inferred from homology"/>
<evidence type="ECO:0000256" key="4">
    <source>
        <dbReference type="PROSITE-ProRule" id="PRU00182"/>
    </source>
</evidence>
<dbReference type="GO" id="GO:0120159">
    <property type="term" value="F:rRNA pseudouridine synthase activity"/>
    <property type="evidence" value="ECO:0007669"/>
    <property type="project" value="UniProtKB-ARBA"/>
</dbReference>
<dbReference type="NCBIfam" id="TIGR00093">
    <property type="entry name" value="pseudouridine synthase"/>
    <property type="match status" value="1"/>
</dbReference>
<comment type="similarity">
    <text evidence="1 5">Belongs to the pseudouridine synthase RsuA family.</text>
</comment>
<dbReference type="SMART" id="SM00363">
    <property type="entry name" value="S4"/>
    <property type="match status" value="1"/>
</dbReference>
<dbReference type="FunFam" id="3.30.70.1560:FF:000001">
    <property type="entry name" value="Pseudouridine synthase"/>
    <property type="match status" value="1"/>
</dbReference>
<dbReference type="SUPFAM" id="SSF55174">
    <property type="entry name" value="Alpha-L RNA-binding motif"/>
    <property type="match status" value="1"/>
</dbReference>
<dbReference type="Proteomes" id="UP000253908">
    <property type="component" value="Chromosome"/>
</dbReference>
<dbReference type="RefSeq" id="WP_114916148.1">
    <property type="nucleotide sequence ID" value="NZ_CP024848.1"/>
</dbReference>
<dbReference type="InterPro" id="IPR020094">
    <property type="entry name" value="TruA/RsuA/RluB/E/F_N"/>
</dbReference>
<dbReference type="EMBL" id="CP024848">
    <property type="protein sequence ID" value="AXI08853.1"/>
    <property type="molecule type" value="Genomic_DNA"/>
</dbReference>
<evidence type="ECO:0000313" key="7">
    <source>
        <dbReference type="EMBL" id="AXI08853.1"/>
    </source>
</evidence>
<dbReference type="InterPro" id="IPR000748">
    <property type="entry name" value="PsdUridine_synth_RsuA/RluB/E/F"/>
</dbReference>
<gene>
    <name evidence="7" type="ORF">CUC15_07965</name>
</gene>
<protein>
    <recommendedName>
        <fullName evidence="5">Pseudouridine synthase</fullName>
        <ecNumber evidence="5">5.4.99.-</ecNumber>
    </recommendedName>
</protein>
<dbReference type="PANTHER" id="PTHR47683">
    <property type="entry name" value="PSEUDOURIDINE SYNTHASE FAMILY PROTEIN-RELATED"/>
    <property type="match status" value="1"/>
</dbReference>
<dbReference type="InterPro" id="IPR036986">
    <property type="entry name" value="S4_RNA-bd_sf"/>
</dbReference>
<keyword evidence="3 5" id="KW-0413">Isomerase</keyword>
<sequence>MRLDKLLANMGYGSRKDVKALMKKKLVTVNDAIVKDGSVHVNPEADFIKVNEKTVTYKKYIYLLMNKPQGVISATTDTRDKTVIDLLADDMKHFNPFPVGRLDKDTEGLLLITNDGDLAHQLVSPNKNVGKTYFAKIQGKVSAEDVEKFRNGVTLEDGYQAKPAELTILNSEAVSEIEVTITEGKYHQVKRMFEAVDKKVIYLQRLSMGLLELDRSLALGSYRELNEMELEYCLSLK</sequence>
<organism evidence="7 8">
    <name type="scientific">Oceanobacillus zhaokaii</name>
    <dbReference type="NCBI Taxonomy" id="2052660"/>
    <lineage>
        <taxon>Bacteria</taxon>
        <taxon>Bacillati</taxon>
        <taxon>Bacillota</taxon>
        <taxon>Bacilli</taxon>
        <taxon>Bacillales</taxon>
        <taxon>Bacillaceae</taxon>
        <taxon>Oceanobacillus</taxon>
    </lineage>
</organism>
<dbReference type="InterPro" id="IPR050343">
    <property type="entry name" value="RsuA_PseudoU_synthase"/>
</dbReference>
<dbReference type="GO" id="GO:0005829">
    <property type="term" value="C:cytosol"/>
    <property type="evidence" value="ECO:0007669"/>
    <property type="project" value="UniProtKB-ARBA"/>
</dbReference>
<dbReference type="Gene3D" id="3.30.70.580">
    <property type="entry name" value="Pseudouridine synthase I, catalytic domain, N-terminal subdomain"/>
    <property type="match status" value="1"/>
</dbReference>
<dbReference type="InterPro" id="IPR020103">
    <property type="entry name" value="PsdUridine_synth_cat_dom_sf"/>
</dbReference>
<dbReference type="InterPro" id="IPR042092">
    <property type="entry name" value="PsdUridine_s_RsuA/RluB/E/F_cat"/>
</dbReference>
<feature type="domain" description="RNA-binding S4" evidence="6">
    <location>
        <begin position="1"/>
        <end position="61"/>
    </location>
</feature>
<keyword evidence="8" id="KW-1185">Reference proteome</keyword>
<dbReference type="OrthoDB" id="9807213at2"/>
<keyword evidence="2 4" id="KW-0694">RNA-binding</keyword>
<dbReference type="InterPro" id="IPR018496">
    <property type="entry name" value="PsdUridine_synth_RsuA/RluB_CS"/>
</dbReference>
<evidence type="ECO:0000313" key="8">
    <source>
        <dbReference type="Proteomes" id="UP000253908"/>
    </source>
</evidence>
<accession>A0A345PFS3</accession>
<evidence type="ECO:0000256" key="5">
    <source>
        <dbReference type="RuleBase" id="RU003887"/>
    </source>
</evidence>
<evidence type="ECO:0000259" key="6">
    <source>
        <dbReference type="SMART" id="SM00363"/>
    </source>
</evidence>
<dbReference type="SUPFAM" id="SSF55120">
    <property type="entry name" value="Pseudouridine synthase"/>
    <property type="match status" value="1"/>
</dbReference>
<dbReference type="Pfam" id="PF00849">
    <property type="entry name" value="PseudoU_synth_2"/>
    <property type="match status" value="1"/>
</dbReference>
<dbReference type="Pfam" id="PF01479">
    <property type="entry name" value="S4"/>
    <property type="match status" value="1"/>
</dbReference>
<dbReference type="AlphaFoldDB" id="A0A345PFS3"/>
<dbReference type="EC" id="5.4.99.-" evidence="5"/>
<dbReference type="PANTHER" id="PTHR47683:SF4">
    <property type="entry name" value="PSEUDOURIDINE SYNTHASE"/>
    <property type="match status" value="1"/>
</dbReference>
<dbReference type="InterPro" id="IPR006145">
    <property type="entry name" value="PsdUridine_synth_RsuA/RluA"/>
</dbReference>
<dbReference type="PROSITE" id="PS50889">
    <property type="entry name" value="S4"/>
    <property type="match status" value="1"/>
</dbReference>
<evidence type="ECO:0000256" key="3">
    <source>
        <dbReference type="ARBA" id="ARBA00023235"/>
    </source>
</evidence>
<reference evidence="8" key="1">
    <citation type="submission" date="2017-11" db="EMBL/GenBank/DDBJ databases">
        <authorList>
            <person name="Zhu W."/>
        </authorList>
    </citation>
    <scope>NUCLEOTIDE SEQUENCE [LARGE SCALE GENOMIC DNA]</scope>
    <source>
        <strain evidence="8">160</strain>
    </source>
</reference>
<dbReference type="CDD" id="cd00165">
    <property type="entry name" value="S4"/>
    <property type="match status" value="1"/>
</dbReference>
<dbReference type="CDD" id="cd02553">
    <property type="entry name" value="PseudoU_synth_RsuA"/>
    <property type="match status" value="1"/>
</dbReference>
<dbReference type="Gene3D" id="3.10.290.10">
    <property type="entry name" value="RNA-binding S4 domain"/>
    <property type="match status" value="1"/>
</dbReference>
<dbReference type="InterPro" id="IPR002942">
    <property type="entry name" value="S4_RNA-bd"/>
</dbReference>
<dbReference type="KEGG" id="ocn:CUC15_07965"/>
<dbReference type="PROSITE" id="PS01149">
    <property type="entry name" value="PSI_RSU"/>
    <property type="match status" value="1"/>
</dbReference>
<evidence type="ECO:0000256" key="1">
    <source>
        <dbReference type="ARBA" id="ARBA00008348"/>
    </source>
</evidence>
<evidence type="ECO:0000256" key="2">
    <source>
        <dbReference type="ARBA" id="ARBA00022884"/>
    </source>
</evidence>
<dbReference type="Gene3D" id="3.30.70.1560">
    <property type="entry name" value="Alpha-L RNA-binding motif"/>
    <property type="match status" value="1"/>
</dbReference>
<dbReference type="GO" id="GO:0003723">
    <property type="term" value="F:RNA binding"/>
    <property type="evidence" value="ECO:0007669"/>
    <property type="project" value="UniProtKB-KW"/>
</dbReference>